<dbReference type="AlphaFoldDB" id="A0A1G6HM73"/>
<dbReference type="SFLD" id="SFLDG01129">
    <property type="entry name" value="C1.5:_HAD__Beta-PGM__Phosphata"/>
    <property type="match status" value="1"/>
</dbReference>
<organism evidence="1 2">
    <name type="scientific">Parafannyhessea umbonata</name>
    <dbReference type="NCBI Taxonomy" id="604330"/>
    <lineage>
        <taxon>Bacteria</taxon>
        <taxon>Bacillati</taxon>
        <taxon>Actinomycetota</taxon>
        <taxon>Coriobacteriia</taxon>
        <taxon>Coriobacteriales</taxon>
        <taxon>Atopobiaceae</taxon>
        <taxon>Parafannyhessea</taxon>
    </lineage>
</organism>
<proteinExistence type="predicted"/>
<dbReference type="RefSeq" id="WP_090844039.1">
    <property type="nucleotide sequence ID" value="NZ_FMZL01000001.1"/>
</dbReference>
<dbReference type="PANTHER" id="PTHR43611">
    <property type="entry name" value="ALPHA-D-GLUCOSE 1-PHOSPHATE PHOSPHATASE"/>
    <property type="match status" value="1"/>
</dbReference>
<evidence type="ECO:0000313" key="2">
    <source>
        <dbReference type="Proteomes" id="UP000198528"/>
    </source>
</evidence>
<dbReference type="Gene3D" id="3.40.50.1000">
    <property type="entry name" value="HAD superfamily/HAD-like"/>
    <property type="match status" value="1"/>
</dbReference>
<dbReference type="InterPro" id="IPR006439">
    <property type="entry name" value="HAD-SF_hydro_IA"/>
</dbReference>
<dbReference type="CDD" id="cd02603">
    <property type="entry name" value="HAD_sEH-N_like"/>
    <property type="match status" value="1"/>
</dbReference>
<dbReference type="PANTHER" id="PTHR43611:SF3">
    <property type="entry name" value="FLAVIN MONONUCLEOTIDE HYDROLASE 1, CHLOROPLATIC"/>
    <property type="match status" value="1"/>
</dbReference>
<dbReference type="SUPFAM" id="SSF56784">
    <property type="entry name" value="HAD-like"/>
    <property type="match status" value="1"/>
</dbReference>
<gene>
    <name evidence="1" type="ORF">SAMN04487824_1015</name>
</gene>
<keyword evidence="2" id="KW-1185">Reference proteome</keyword>
<protein>
    <submittedName>
        <fullName evidence="1">Putative hydrolase of the HAD superfamily</fullName>
    </submittedName>
</protein>
<dbReference type="STRING" id="604330.SAMN04489857_0640"/>
<sequence length="222" mass="24177">MAGSSVGNAAGEKDAPSSAEAAIQNVIFDMGGVLMRFSGIEFAREFTSCEDDARALDAALFSHPSWALLDAGAIDDDTMERVSRELLPERLHGALHECLHGWWRHRTVVPGTNELVARLHDAGYGCYLLSNAGTSFMAFKDSIPAFSHMDGWLVSSFVRLMKPDPRIYHMLAGEYGLDPARCLFVDDNADNVRGARAAGMHGHLFTDAGALEQDLLARGFSF</sequence>
<dbReference type="InterPro" id="IPR036412">
    <property type="entry name" value="HAD-like_sf"/>
</dbReference>
<dbReference type="Pfam" id="PF00702">
    <property type="entry name" value="Hydrolase"/>
    <property type="match status" value="1"/>
</dbReference>
<dbReference type="EMBL" id="FMZL01000001">
    <property type="protein sequence ID" value="SDB95342.1"/>
    <property type="molecule type" value="Genomic_DNA"/>
</dbReference>
<reference evidence="2" key="1">
    <citation type="submission" date="2016-10" db="EMBL/GenBank/DDBJ databases">
        <authorList>
            <person name="Varghese N."/>
            <person name="Submissions S."/>
        </authorList>
    </citation>
    <scope>NUCLEOTIDE SEQUENCE [LARGE SCALE GENOMIC DNA]</scope>
    <source>
        <strain evidence="2">DSM 22619</strain>
    </source>
</reference>
<keyword evidence="1" id="KW-0378">Hydrolase</keyword>
<dbReference type="PRINTS" id="PR00413">
    <property type="entry name" value="HADHALOGNASE"/>
</dbReference>
<dbReference type="NCBIfam" id="TIGR01509">
    <property type="entry name" value="HAD-SF-IA-v3"/>
    <property type="match status" value="1"/>
</dbReference>
<dbReference type="SFLD" id="SFLDS00003">
    <property type="entry name" value="Haloacid_Dehalogenase"/>
    <property type="match status" value="1"/>
</dbReference>
<accession>A0A1G6HM73</accession>
<dbReference type="Proteomes" id="UP000198528">
    <property type="component" value="Unassembled WGS sequence"/>
</dbReference>
<dbReference type="GO" id="GO:0016787">
    <property type="term" value="F:hydrolase activity"/>
    <property type="evidence" value="ECO:0007669"/>
    <property type="project" value="UniProtKB-KW"/>
</dbReference>
<name>A0A1G6HM73_9ACTN</name>
<dbReference type="InterPro" id="IPR023214">
    <property type="entry name" value="HAD_sf"/>
</dbReference>
<evidence type="ECO:0000313" key="1">
    <source>
        <dbReference type="EMBL" id="SDB95342.1"/>
    </source>
</evidence>